<comment type="cofactor">
    <cofactor evidence="1">
        <name>Ca(2+)</name>
        <dbReference type="ChEBI" id="CHEBI:29108"/>
    </cofactor>
</comment>
<feature type="region of interest" description="Disordered" evidence="9">
    <location>
        <begin position="1"/>
        <end position="26"/>
    </location>
</feature>
<keyword evidence="5" id="KW-0720">Serine protease</keyword>
<accession>A0A7Y0AGR2</accession>
<dbReference type="PANTHER" id="PTHR14218">
    <property type="entry name" value="PROTEASE S8 TRIPEPTIDYL PEPTIDASE I CLN2"/>
    <property type="match status" value="1"/>
</dbReference>
<evidence type="ECO:0000256" key="9">
    <source>
        <dbReference type="SAM" id="MobiDB-lite"/>
    </source>
</evidence>
<evidence type="ECO:0000313" key="11">
    <source>
        <dbReference type="EMBL" id="NML67061.1"/>
    </source>
</evidence>
<dbReference type="SMART" id="SM00944">
    <property type="entry name" value="Pro-kuma_activ"/>
    <property type="match status" value="1"/>
</dbReference>
<dbReference type="InterPro" id="IPR050819">
    <property type="entry name" value="Tripeptidyl-peptidase_I"/>
</dbReference>
<evidence type="ECO:0000256" key="6">
    <source>
        <dbReference type="ARBA" id="ARBA00022837"/>
    </source>
</evidence>
<comment type="caution">
    <text evidence="8">Lacks conserved residue(s) required for the propagation of feature annotation.</text>
</comment>
<dbReference type="Pfam" id="PF00082">
    <property type="entry name" value="Peptidase_S8"/>
    <property type="match status" value="1"/>
</dbReference>
<dbReference type="InterPro" id="IPR030400">
    <property type="entry name" value="Sedolisin_dom"/>
</dbReference>
<dbReference type="InterPro" id="IPR015366">
    <property type="entry name" value="S53_propep"/>
</dbReference>
<keyword evidence="6" id="KW-0106">Calcium</keyword>
<evidence type="ECO:0000256" key="8">
    <source>
        <dbReference type="PROSITE-ProRule" id="PRU01240"/>
    </source>
</evidence>
<dbReference type="RefSeq" id="WP_169532751.1">
    <property type="nucleotide sequence ID" value="NZ_JABBGH010000003.1"/>
</dbReference>
<keyword evidence="4" id="KW-0378">Hydrolase</keyword>
<dbReference type="CDD" id="cd04056">
    <property type="entry name" value="Peptidases_S53"/>
    <property type="match status" value="1"/>
</dbReference>
<dbReference type="PROSITE" id="PS51892">
    <property type="entry name" value="SUBTILASE"/>
    <property type="match status" value="1"/>
</dbReference>
<dbReference type="Proteomes" id="UP000559626">
    <property type="component" value="Unassembled WGS sequence"/>
</dbReference>
<organism evidence="11 12">
    <name type="scientific">Hymenobacter polaris</name>
    <dbReference type="NCBI Taxonomy" id="2682546"/>
    <lineage>
        <taxon>Bacteria</taxon>
        <taxon>Pseudomonadati</taxon>
        <taxon>Bacteroidota</taxon>
        <taxon>Cytophagia</taxon>
        <taxon>Cytophagales</taxon>
        <taxon>Hymenobacteraceae</taxon>
        <taxon>Hymenobacter</taxon>
    </lineage>
</organism>
<evidence type="ECO:0000256" key="5">
    <source>
        <dbReference type="ARBA" id="ARBA00022825"/>
    </source>
</evidence>
<dbReference type="PROSITE" id="PS51695">
    <property type="entry name" value="SEDOLISIN"/>
    <property type="match status" value="1"/>
</dbReference>
<name>A0A7Y0AGR2_9BACT</name>
<dbReference type="SUPFAM" id="SSF52743">
    <property type="entry name" value="Subtilisin-like"/>
    <property type="match status" value="1"/>
</dbReference>
<evidence type="ECO:0000259" key="10">
    <source>
        <dbReference type="PROSITE" id="PS51695"/>
    </source>
</evidence>
<evidence type="ECO:0000256" key="7">
    <source>
        <dbReference type="ARBA" id="ARBA00023145"/>
    </source>
</evidence>
<dbReference type="AlphaFoldDB" id="A0A7Y0AGR2"/>
<keyword evidence="2" id="KW-0645">Protease</keyword>
<evidence type="ECO:0000256" key="4">
    <source>
        <dbReference type="ARBA" id="ARBA00022801"/>
    </source>
</evidence>
<evidence type="ECO:0000256" key="3">
    <source>
        <dbReference type="ARBA" id="ARBA00022723"/>
    </source>
</evidence>
<feature type="domain" description="Peptidase S53" evidence="10">
    <location>
        <begin position="184"/>
        <end position="527"/>
    </location>
</feature>
<keyword evidence="12" id="KW-1185">Reference proteome</keyword>
<dbReference type="GO" id="GO:0004252">
    <property type="term" value="F:serine-type endopeptidase activity"/>
    <property type="evidence" value="ECO:0007669"/>
    <property type="project" value="InterPro"/>
</dbReference>
<evidence type="ECO:0000256" key="2">
    <source>
        <dbReference type="ARBA" id="ARBA00022670"/>
    </source>
</evidence>
<dbReference type="InterPro" id="IPR000209">
    <property type="entry name" value="Peptidase_S8/S53_dom"/>
</dbReference>
<dbReference type="GO" id="GO:0008240">
    <property type="term" value="F:tripeptidyl-peptidase activity"/>
    <property type="evidence" value="ECO:0007669"/>
    <property type="project" value="TreeGrafter"/>
</dbReference>
<dbReference type="PANTHER" id="PTHR14218:SF15">
    <property type="entry name" value="TRIPEPTIDYL-PEPTIDASE 1"/>
    <property type="match status" value="1"/>
</dbReference>
<protein>
    <submittedName>
        <fullName evidence="11">S8/S53 family peptidase</fullName>
    </submittedName>
</protein>
<gene>
    <name evidence="11" type="ORF">HHL22_17785</name>
</gene>
<dbReference type="Pfam" id="PF09286">
    <property type="entry name" value="Pro-kuma_activ"/>
    <property type="match status" value="1"/>
</dbReference>
<dbReference type="InterPro" id="IPR036852">
    <property type="entry name" value="Peptidase_S8/S53_dom_sf"/>
</dbReference>
<sequence>MQAPESRVVVRGSERQPLPDALPAHAPALDERLEVTVRVRPKNDPASLLATSPFADQLPAERTYLTREQLDEQLGADPHDLTQVHAFAHAHGLAVVHTDAARRSVVLAGTAAAMGAAFGTELQHYHSPGGTYRGRTGVLTVPAPLGDIVQGVFGLDDRPQAEPHFQVRPGRGPGAIVAHAASAAFTPPQLAQLYQFPAGLDGAGQTIAIIELGGGFKPQDLKTYFAGLGLPAPTVKVVSVGGARNQPTNANSADGEVLLDIEVAAAVAPRAKIVVYFAANTSQGFLNAITQAIHDKTNKPSIISISWGGPESTWTSQALDQFNQAFQSAALLGVTVCCAAGDNGSADGVSDGQPHADFPASSPYALACGGTKLVASGPSISSEVVWNEGPDSATGGGISAYFPVPDYQQQLTLPAAAKPGRGLPDVAGDADPNTGYQVRVDGQDLVIGGTSAVAPLWAGLLALLNQKLPRPVGFLNPLLYGSLIGKNATRDITSGTNGAYAAGPGWDACTGWGSPRGAALLAALQGGSRPAA</sequence>
<proteinExistence type="inferred from homology"/>
<comment type="caution">
    <text evidence="11">The sequence shown here is derived from an EMBL/GenBank/DDBJ whole genome shotgun (WGS) entry which is preliminary data.</text>
</comment>
<reference evidence="11 12" key="1">
    <citation type="submission" date="2020-04" db="EMBL/GenBank/DDBJ databases">
        <title>Hymenobacter polaris sp. nov., isolated from Arctic soil.</title>
        <authorList>
            <person name="Dahal R.H."/>
        </authorList>
    </citation>
    <scope>NUCLEOTIDE SEQUENCE [LARGE SCALE GENOMIC DNA]</scope>
    <source>
        <strain evidence="11 12">RP-2-7</strain>
    </source>
</reference>
<dbReference type="SUPFAM" id="SSF54897">
    <property type="entry name" value="Protease propeptides/inhibitors"/>
    <property type="match status" value="1"/>
</dbReference>
<dbReference type="Gene3D" id="3.40.50.200">
    <property type="entry name" value="Peptidase S8/S53 domain"/>
    <property type="match status" value="1"/>
</dbReference>
<dbReference type="GO" id="GO:0046872">
    <property type="term" value="F:metal ion binding"/>
    <property type="evidence" value="ECO:0007669"/>
    <property type="project" value="UniProtKB-KW"/>
</dbReference>
<dbReference type="GO" id="GO:0006508">
    <property type="term" value="P:proteolysis"/>
    <property type="evidence" value="ECO:0007669"/>
    <property type="project" value="UniProtKB-KW"/>
</dbReference>
<keyword evidence="3" id="KW-0479">Metal-binding</keyword>
<keyword evidence="7" id="KW-0865">Zymogen</keyword>
<evidence type="ECO:0000256" key="1">
    <source>
        <dbReference type="ARBA" id="ARBA00001913"/>
    </source>
</evidence>
<comment type="similarity">
    <text evidence="8">Belongs to the peptidase S8 family.</text>
</comment>
<dbReference type="EMBL" id="JABBGH010000003">
    <property type="protein sequence ID" value="NML67061.1"/>
    <property type="molecule type" value="Genomic_DNA"/>
</dbReference>
<evidence type="ECO:0000313" key="12">
    <source>
        <dbReference type="Proteomes" id="UP000559626"/>
    </source>
</evidence>